<dbReference type="EMBL" id="FOJS01000046">
    <property type="protein sequence ID" value="SFA53864.1"/>
    <property type="molecule type" value="Genomic_DNA"/>
</dbReference>
<proteinExistence type="predicted"/>
<keyword evidence="2" id="KW-1185">Reference proteome</keyword>
<protein>
    <submittedName>
        <fullName evidence="1">Uncharacterized protein</fullName>
    </submittedName>
</protein>
<sequence length="55" mass="6331">MMFSMKMRALETAIFMPGGEQKLLMELFRENPHHLVSAVYAPDPCGYTENGQKRQ</sequence>
<reference evidence="2" key="1">
    <citation type="submission" date="2016-10" db="EMBL/GenBank/DDBJ databases">
        <authorList>
            <person name="Varghese N."/>
            <person name="Submissions S."/>
        </authorList>
    </citation>
    <scope>NUCLEOTIDE SEQUENCE [LARGE SCALE GENOMIC DNA]</scope>
    <source>
        <strain evidence="2">M1</strain>
    </source>
</reference>
<organism evidence="1 2">
    <name type="scientific">Parageobacillus thermantarcticus</name>
    <dbReference type="NCBI Taxonomy" id="186116"/>
    <lineage>
        <taxon>Bacteria</taxon>
        <taxon>Bacillati</taxon>
        <taxon>Bacillota</taxon>
        <taxon>Bacilli</taxon>
        <taxon>Bacillales</taxon>
        <taxon>Anoxybacillaceae</taxon>
        <taxon>Parageobacillus</taxon>
    </lineage>
</organism>
<evidence type="ECO:0000313" key="1">
    <source>
        <dbReference type="EMBL" id="SFA53864.1"/>
    </source>
</evidence>
<evidence type="ECO:0000313" key="2">
    <source>
        <dbReference type="Proteomes" id="UP000198650"/>
    </source>
</evidence>
<dbReference type="Proteomes" id="UP000198650">
    <property type="component" value="Unassembled WGS sequence"/>
</dbReference>
<gene>
    <name evidence="1" type="ORF">SAMN05192569_10461</name>
</gene>
<accession>A0A1I0TQ45</accession>
<dbReference type="AlphaFoldDB" id="A0A1I0TQ45"/>
<name>A0A1I0TQ45_9BACL</name>